<dbReference type="HAMAP" id="MF_02095">
    <property type="entry name" value="CysQ"/>
    <property type="match status" value="1"/>
</dbReference>
<evidence type="ECO:0000256" key="7">
    <source>
        <dbReference type="ARBA" id="ARBA00022842"/>
    </source>
</evidence>
<dbReference type="EC" id="3.1.3.7" evidence="9"/>
<feature type="binding site" evidence="10">
    <location>
        <position position="87"/>
    </location>
    <ligand>
        <name>Mg(2+)</name>
        <dbReference type="ChEBI" id="CHEBI:18420"/>
        <label>1</label>
        <note>catalytic</note>
    </ligand>
</feature>
<feature type="binding site" evidence="9">
    <location>
        <position position="87"/>
    </location>
    <ligand>
        <name>Mg(2+)</name>
        <dbReference type="ChEBI" id="CHEBI:18420"/>
        <label>2</label>
    </ligand>
</feature>
<dbReference type="GO" id="GO:0000103">
    <property type="term" value="P:sulfate assimilation"/>
    <property type="evidence" value="ECO:0007669"/>
    <property type="project" value="TreeGrafter"/>
</dbReference>
<reference evidence="11 12" key="1">
    <citation type="submission" date="2019-03" db="EMBL/GenBank/DDBJ databases">
        <title>Genomic Encyclopedia of Archaeal and Bacterial Type Strains, Phase II (KMG-II): from individual species to whole genera.</title>
        <authorList>
            <person name="Goeker M."/>
        </authorList>
    </citation>
    <scope>NUCLEOTIDE SEQUENCE [LARGE SCALE GENOMIC DNA]</scope>
    <source>
        <strain evidence="11 12">DSM 15388</strain>
    </source>
</reference>
<dbReference type="GO" id="GO:0050427">
    <property type="term" value="P:3'-phosphoadenosine 5'-phosphosulfate metabolic process"/>
    <property type="evidence" value="ECO:0007669"/>
    <property type="project" value="TreeGrafter"/>
</dbReference>
<dbReference type="Pfam" id="PF00459">
    <property type="entry name" value="Inositol_P"/>
    <property type="match status" value="1"/>
</dbReference>
<dbReference type="EMBL" id="SLZR01000004">
    <property type="protein sequence ID" value="TCS41961.1"/>
    <property type="molecule type" value="Genomic_DNA"/>
</dbReference>
<dbReference type="Gene3D" id="3.30.540.10">
    <property type="entry name" value="Fructose-1,6-Bisphosphatase, subunit A, domain 1"/>
    <property type="match status" value="1"/>
</dbReference>
<name>A0A4R3I817_9GAMM</name>
<dbReference type="OrthoDB" id="9785695at2"/>
<feature type="binding site" evidence="9">
    <location>
        <begin position="86"/>
        <end position="89"/>
    </location>
    <ligand>
        <name>substrate</name>
    </ligand>
</feature>
<comment type="cofactor">
    <cofactor evidence="9 10">
        <name>Mg(2+)</name>
        <dbReference type="ChEBI" id="CHEBI:18420"/>
    </cofactor>
</comment>
<dbReference type="FunFam" id="3.30.540.10:FF:000007">
    <property type="entry name" value="3'(2'),5'-bisphosphate nucleotidase CysQ"/>
    <property type="match status" value="1"/>
</dbReference>
<protein>
    <recommendedName>
        <fullName evidence="9">3'(2'),5'-bisphosphate nucleotidase CysQ</fullName>
        <ecNumber evidence="9">3.1.3.7</ecNumber>
    </recommendedName>
    <alternativeName>
        <fullName evidence="9">3'(2'),5-bisphosphonucleoside 3'(2')-phosphohydrolase</fullName>
    </alternativeName>
    <alternativeName>
        <fullName evidence="9">3'-phosphoadenosine 5'-phosphate phosphatase</fullName>
        <shortName evidence="9">PAP phosphatase</shortName>
    </alternativeName>
</protein>
<evidence type="ECO:0000256" key="10">
    <source>
        <dbReference type="PIRSR" id="PIRSR600760-2"/>
    </source>
</evidence>
<dbReference type="PANTHER" id="PTHR43028">
    <property type="entry name" value="3'(2'),5'-BISPHOSPHATE NUCLEOTIDASE 1"/>
    <property type="match status" value="1"/>
</dbReference>
<keyword evidence="4 9" id="KW-0997">Cell inner membrane</keyword>
<feature type="binding site" evidence="9">
    <location>
        <position position="86"/>
    </location>
    <ligand>
        <name>Mg(2+)</name>
        <dbReference type="ChEBI" id="CHEBI:18420"/>
        <label>1</label>
    </ligand>
</feature>
<evidence type="ECO:0000256" key="2">
    <source>
        <dbReference type="ARBA" id="ARBA00005289"/>
    </source>
</evidence>
<dbReference type="GO" id="GO:0005886">
    <property type="term" value="C:plasma membrane"/>
    <property type="evidence" value="ECO:0007669"/>
    <property type="project" value="UniProtKB-SubCell"/>
</dbReference>
<dbReference type="AlphaFoldDB" id="A0A4R3I817"/>
<evidence type="ECO:0000256" key="9">
    <source>
        <dbReference type="HAMAP-Rule" id="MF_02095"/>
    </source>
</evidence>
<sequence length="261" mass="28647">MVPFEKVIELARSAGNAIMEIYQRDFETYTKEDASPLTEADLASHKTIVAGLQELTPELPVLSEEAADISWQERSQWAEYWLIDPLDGTKEFIKKNGEFTVNIALIKNGEPVWGVVYAPVLNWLYHGGTLTGKAEKVTAEGAEKIAVAKIPEQGATWKVVGSRSHQSDEFKTFVANMPNCDIVSMGSSLKLCLVAEGAAHLYPRLGLTSEWDTGAADAVLRGAGGQCLQHESLLPLTYNQKENILNPFFICCAKPDSTWAS</sequence>
<dbReference type="PANTHER" id="PTHR43028:SF5">
    <property type="entry name" value="3'(2'),5'-BISPHOSPHATE NUCLEOTIDASE 1"/>
    <property type="match status" value="1"/>
</dbReference>
<evidence type="ECO:0000256" key="1">
    <source>
        <dbReference type="ARBA" id="ARBA00001625"/>
    </source>
</evidence>
<dbReference type="GO" id="GO:0008441">
    <property type="term" value="F:3'(2'),5'-bisphosphate nucleotidase activity"/>
    <property type="evidence" value="ECO:0007669"/>
    <property type="project" value="UniProtKB-UniRule"/>
</dbReference>
<feature type="binding site" evidence="9">
    <location>
        <position position="84"/>
    </location>
    <ligand>
        <name>Mg(2+)</name>
        <dbReference type="ChEBI" id="CHEBI:18420"/>
        <label>1</label>
    </ligand>
</feature>
<evidence type="ECO:0000256" key="8">
    <source>
        <dbReference type="ARBA" id="ARBA00023136"/>
    </source>
</evidence>
<keyword evidence="6 9" id="KW-0378">Hydrolase</keyword>
<dbReference type="Gene3D" id="3.40.190.80">
    <property type="match status" value="1"/>
</dbReference>
<keyword evidence="8 9" id="KW-0472">Membrane</keyword>
<feature type="binding site" evidence="10">
    <location>
        <position position="64"/>
    </location>
    <ligand>
        <name>Mg(2+)</name>
        <dbReference type="ChEBI" id="CHEBI:18420"/>
        <label>1</label>
        <note>catalytic</note>
    </ligand>
</feature>
<dbReference type="InterPro" id="IPR020583">
    <property type="entry name" value="Inositol_monoP_metal-BS"/>
</dbReference>
<evidence type="ECO:0000256" key="3">
    <source>
        <dbReference type="ARBA" id="ARBA00022475"/>
    </source>
</evidence>
<feature type="binding site" evidence="9">
    <location>
        <position position="212"/>
    </location>
    <ligand>
        <name>Mg(2+)</name>
        <dbReference type="ChEBI" id="CHEBI:18420"/>
        <label>2</label>
    </ligand>
</feature>
<dbReference type="SUPFAM" id="SSF56655">
    <property type="entry name" value="Carbohydrate phosphatase"/>
    <property type="match status" value="1"/>
</dbReference>
<evidence type="ECO:0000256" key="5">
    <source>
        <dbReference type="ARBA" id="ARBA00022723"/>
    </source>
</evidence>
<dbReference type="InterPro" id="IPR006240">
    <property type="entry name" value="CysQ"/>
</dbReference>
<comment type="caution">
    <text evidence="11">The sequence shown here is derived from an EMBL/GenBank/DDBJ whole genome shotgun (WGS) entry which is preliminary data.</text>
</comment>
<comment type="catalytic activity">
    <reaction evidence="1 9">
        <text>adenosine 3',5'-bisphosphate + H2O = AMP + phosphate</text>
        <dbReference type="Rhea" id="RHEA:10040"/>
        <dbReference type="ChEBI" id="CHEBI:15377"/>
        <dbReference type="ChEBI" id="CHEBI:43474"/>
        <dbReference type="ChEBI" id="CHEBI:58343"/>
        <dbReference type="ChEBI" id="CHEBI:456215"/>
        <dbReference type="EC" id="3.1.3.7"/>
    </reaction>
</comment>
<accession>A0A4R3I817</accession>
<feature type="binding site" evidence="9">
    <location>
        <position position="212"/>
    </location>
    <ligand>
        <name>substrate</name>
    </ligand>
</feature>
<evidence type="ECO:0000313" key="11">
    <source>
        <dbReference type="EMBL" id="TCS41961.1"/>
    </source>
</evidence>
<dbReference type="PRINTS" id="PR00377">
    <property type="entry name" value="IMPHPHTASES"/>
</dbReference>
<feature type="binding site" evidence="9">
    <location>
        <position position="64"/>
    </location>
    <ligand>
        <name>Mg(2+)</name>
        <dbReference type="ChEBI" id="CHEBI:18420"/>
        <label>1</label>
    </ligand>
</feature>
<keyword evidence="12" id="KW-1185">Reference proteome</keyword>
<feature type="binding site" evidence="9">
    <location>
        <position position="64"/>
    </location>
    <ligand>
        <name>substrate</name>
    </ligand>
</feature>
<dbReference type="GO" id="GO:0000287">
    <property type="term" value="F:magnesium ion binding"/>
    <property type="evidence" value="ECO:0007669"/>
    <property type="project" value="UniProtKB-UniRule"/>
</dbReference>
<comment type="subcellular location">
    <subcellularLocation>
        <location evidence="9">Cell inner membrane</location>
        <topology evidence="9">Peripheral membrane protein</topology>
        <orientation evidence="9">Cytoplasmic side</orientation>
    </subcellularLocation>
</comment>
<feature type="binding site" evidence="10">
    <location>
        <position position="84"/>
    </location>
    <ligand>
        <name>Mg(2+)</name>
        <dbReference type="ChEBI" id="CHEBI:18420"/>
        <label>1</label>
        <note>catalytic</note>
    </ligand>
</feature>
<evidence type="ECO:0000313" key="12">
    <source>
        <dbReference type="Proteomes" id="UP000295793"/>
    </source>
</evidence>
<keyword evidence="5 9" id="KW-0479">Metal-binding</keyword>
<dbReference type="RefSeq" id="WP_132700711.1">
    <property type="nucleotide sequence ID" value="NZ_SLZR01000004.1"/>
</dbReference>
<evidence type="ECO:0000256" key="6">
    <source>
        <dbReference type="ARBA" id="ARBA00022801"/>
    </source>
</evidence>
<feature type="binding site" evidence="10">
    <location>
        <position position="86"/>
    </location>
    <ligand>
        <name>Mg(2+)</name>
        <dbReference type="ChEBI" id="CHEBI:18420"/>
        <label>1</label>
        <note>catalytic</note>
    </ligand>
</feature>
<gene>
    <name evidence="9" type="primary">cysQ</name>
    <name evidence="11" type="ORF">BCF53_10465</name>
</gene>
<dbReference type="NCBIfam" id="TIGR01331">
    <property type="entry name" value="bisphos_cysQ"/>
    <property type="match status" value="1"/>
</dbReference>
<proteinExistence type="inferred from homology"/>
<keyword evidence="3 9" id="KW-1003">Cell membrane</keyword>
<feature type="binding site" evidence="10">
    <location>
        <position position="212"/>
    </location>
    <ligand>
        <name>Mg(2+)</name>
        <dbReference type="ChEBI" id="CHEBI:18420"/>
        <label>1</label>
        <note>catalytic</note>
    </ligand>
</feature>
<dbReference type="InterPro" id="IPR000760">
    <property type="entry name" value="Inositol_monophosphatase-like"/>
</dbReference>
<dbReference type="InterPro" id="IPR050725">
    <property type="entry name" value="CysQ/Inositol_MonoPase"/>
</dbReference>
<dbReference type="CDD" id="cd01638">
    <property type="entry name" value="CysQ"/>
    <property type="match status" value="1"/>
</dbReference>
<comment type="similarity">
    <text evidence="2 9">Belongs to the inositol monophosphatase superfamily. CysQ family.</text>
</comment>
<organism evidence="11 12">
    <name type="scientific">Reinekea marinisedimentorum</name>
    <dbReference type="NCBI Taxonomy" id="230495"/>
    <lineage>
        <taxon>Bacteria</taxon>
        <taxon>Pseudomonadati</taxon>
        <taxon>Pseudomonadota</taxon>
        <taxon>Gammaproteobacteria</taxon>
        <taxon>Oceanospirillales</taxon>
        <taxon>Saccharospirillaceae</taxon>
        <taxon>Reinekea</taxon>
    </lineage>
</organism>
<dbReference type="PROSITE" id="PS00629">
    <property type="entry name" value="IMP_1"/>
    <property type="match status" value="1"/>
</dbReference>
<evidence type="ECO:0000256" key="4">
    <source>
        <dbReference type="ARBA" id="ARBA00022519"/>
    </source>
</evidence>
<feature type="binding site" evidence="9">
    <location>
        <position position="84"/>
    </location>
    <ligand>
        <name>Mg(2+)</name>
        <dbReference type="ChEBI" id="CHEBI:18420"/>
        <label>2</label>
    </ligand>
</feature>
<keyword evidence="7 9" id="KW-0460">Magnesium</keyword>
<dbReference type="Proteomes" id="UP000295793">
    <property type="component" value="Unassembled WGS sequence"/>
</dbReference>
<comment type="function">
    <text evidence="9">Converts adenosine-3',5'-bisphosphate (PAP) to AMP.</text>
</comment>